<feature type="region of interest" description="Disordered" evidence="1">
    <location>
        <begin position="30"/>
        <end position="64"/>
    </location>
</feature>
<gene>
    <name evidence="2" type="ORF">CDAR_81951</name>
</gene>
<dbReference type="Proteomes" id="UP001054837">
    <property type="component" value="Unassembled WGS sequence"/>
</dbReference>
<evidence type="ECO:0000313" key="3">
    <source>
        <dbReference type="Proteomes" id="UP001054837"/>
    </source>
</evidence>
<protein>
    <submittedName>
        <fullName evidence="2">Uncharacterized protein</fullName>
    </submittedName>
</protein>
<comment type="caution">
    <text evidence="2">The sequence shown here is derived from an EMBL/GenBank/DDBJ whole genome shotgun (WGS) entry which is preliminary data.</text>
</comment>
<keyword evidence="3" id="KW-1185">Reference proteome</keyword>
<name>A0AAV4V7J3_9ARAC</name>
<evidence type="ECO:0000313" key="2">
    <source>
        <dbReference type="EMBL" id="GIY65688.1"/>
    </source>
</evidence>
<proteinExistence type="predicted"/>
<reference evidence="2 3" key="1">
    <citation type="submission" date="2021-06" db="EMBL/GenBank/DDBJ databases">
        <title>Caerostris darwini draft genome.</title>
        <authorList>
            <person name="Kono N."/>
            <person name="Arakawa K."/>
        </authorList>
    </citation>
    <scope>NUCLEOTIDE SEQUENCE [LARGE SCALE GENOMIC DNA]</scope>
</reference>
<evidence type="ECO:0000256" key="1">
    <source>
        <dbReference type="SAM" id="MobiDB-lite"/>
    </source>
</evidence>
<dbReference type="EMBL" id="BPLQ01012460">
    <property type="protein sequence ID" value="GIY65688.1"/>
    <property type="molecule type" value="Genomic_DNA"/>
</dbReference>
<dbReference type="AlphaFoldDB" id="A0AAV4V7J3"/>
<feature type="region of interest" description="Disordered" evidence="1">
    <location>
        <begin position="91"/>
        <end position="115"/>
    </location>
</feature>
<accession>A0AAV4V7J3</accession>
<sequence length="130" mass="14140">MAIQMPSMPMIPNGHPDAMIPDTSMPIMPNGYPDAMIPDTSMPMIPNGHPDTSLPIIPNGHPDAMIRDTSMPMIPKARALGRPFPRVYIGPCTGQRGGKKERKVNASLRNPTDAAEERVIDMQKGIDGRV</sequence>
<organism evidence="2 3">
    <name type="scientific">Caerostris darwini</name>
    <dbReference type="NCBI Taxonomy" id="1538125"/>
    <lineage>
        <taxon>Eukaryota</taxon>
        <taxon>Metazoa</taxon>
        <taxon>Ecdysozoa</taxon>
        <taxon>Arthropoda</taxon>
        <taxon>Chelicerata</taxon>
        <taxon>Arachnida</taxon>
        <taxon>Araneae</taxon>
        <taxon>Araneomorphae</taxon>
        <taxon>Entelegynae</taxon>
        <taxon>Araneoidea</taxon>
        <taxon>Araneidae</taxon>
        <taxon>Caerostris</taxon>
    </lineage>
</organism>